<dbReference type="Pfam" id="PF08442">
    <property type="entry name" value="ATP-grasp_2"/>
    <property type="match status" value="1"/>
</dbReference>
<dbReference type="GO" id="GO:0006104">
    <property type="term" value="P:succinyl-CoA metabolic process"/>
    <property type="evidence" value="ECO:0007669"/>
    <property type="project" value="TreeGrafter"/>
</dbReference>
<evidence type="ECO:0000313" key="2">
    <source>
        <dbReference type="EMBL" id="KAK4344737.1"/>
    </source>
</evidence>
<gene>
    <name evidence="2" type="ORF">RND71_034913</name>
</gene>
<evidence type="ECO:0000259" key="1">
    <source>
        <dbReference type="Pfam" id="PF08442"/>
    </source>
</evidence>
<keyword evidence="3" id="KW-1185">Reference proteome</keyword>
<dbReference type="GO" id="GO:0006099">
    <property type="term" value="P:tricarboxylic acid cycle"/>
    <property type="evidence" value="ECO:0007669"/>
    <property type="project" value="TreeGrafter"/>
</dbReference>
<name>A0AAE1UVD0_9SOLA</name>
<accession>A0AAE1UVD0</accession>
<protein>
    <recommendedName>
        <fullName evidence="1">ATP-grasp fold succinyl-CoA synthetase-type domain-containing protein</fullName>
    </recommendedName>
</protein>
<feature type="domain" description="ATP-grasp fold succinyl-CoA synthetase-type" evidence="1">
    <location>
        <begin position="4"/>
        <end position="67"/>
    </location>
</feature>
<dbReference type="EMBL" id="JAVYJV010000019">
    <property type="protein sequence ID" value="KAK4344737.1"/>
    <property type="molecule type" value="Genomic_DNA"/>
</dbReference>
<dbReference type="PANTHER" id="PTHR11815">
    <property type="entry name" value="SUCCINYL-COA SYNTHETASE BETA CHAIN"/>
    <property type="match status" value="1"/>
</dbReference>
<dbReference type="Gene3D" id="3.30.470.20">
    <property type="entry name" value="ATP-grasp fold, B domain"/>
    <property type="match status" value="1"/>
</dbReference>
<dbReference type="PANTHER" id="PTHR11815:SF10">
    <property type="entry name" value="SUCCINATE--COA LIGASE [GDP-FORMING] SUBUNIT BETA, MITOCHONDRIAL"/>
    <property type="match status" value="1"/>
</dbReference>
<dbReference type="SUPFAM" id="SSF56059">
    <property type="entry name" value="Glutathione synthetase ATP-binding domain-like"/>
    <property type="match status" value="1"/>
</dbReference>
<dbReference type="GO" id="GO:0005739">
    <property type="term" value="C:mitochondrion"/>
    <property type="evidence" value="ECO:0007669"/>
    <property type="project" value="TreeGrafter"/>
</dbReference>
<dbReference type="GO" id="GO:0004775">
    <property type="term" value="F:succinate-CoA ligase (ADP-forming) activity"/>
    <property type="evidence" value="ECO:0007669"/>
    <property type="project" value="TreeGrafter"/>
</dbReference>
<sequence length="83" mass="9052">MSLVNEMYFSIILDRATAGPLIIACSKGGTSIEDLAEKFPHMIIKVPIDVFRGITDEDAAKMVDGLTPKVADRSDSIEQVKKV</sequence>
<dbReference type="InterPro" id="IPR013650">
    <property type="entry name" value="ATP-grasp_succ-CoA_synth-type"/>
</dbReference>
<dbReference type="GO" id="GO:0042709">
    <property type="term" value="C:succinate-CoA ligase complex"/>
    <property type="evidence" value="ECO:0007669"/>
    <property type="project" value="TreeGrafter"/>
</dbReference>
<proteinExistence type="predicted"/>
<organism evidence="2 3">
    <name type="scientific">Anisodus tanguticus</name>
    <dbReference type="NCBI Taxonomy" id="243964"/>
    <lineage>
        <taxon>Eukaryota</taxon>
        <taxon>Viridiplantae</taxon>
        <taxon>Streptophyta</taxon>
        <taxon>Embryophyta</taxon>
        <taxon>Tracheophyta</taxon>
        <taxon>Spermatophyta</taxon>
        <taxon>Magnoliopsida</taxon>
        <taxon>eudicotyledons</taxon>
        <taxon>Gunneridae</taxon>
        <taxon>Pentapetalae</taxon>
        <taxon>asterids</taxon>
        <taxon>lamiids</taxon>
        <taxon>Solanales</taxon>
        <taxon>Solanaceae</taxon>
        <taxon>Solanoideae</taxon>
        <taxon>Hyoscyameae</taxon>
        <taxon>Anisodus</taxon>
    </lineage>
</organism>
<evidence type="ECO:0000313" key="3">
    <source>
        <dbReference type="Proteomes" id="UP001291623"/>
    </source>
</evidence>
<dbReference type="Proteomes" id="UP001291623">
    <property type="component" value="Unassembled WGS sequence"/>
</dbReference>
<comment type="caution">
    <text evidence="2">The sequence shown here is derived from an EMBL/GenBank/DDBJ whole genome shotgun (WGS) entry which is preliminary data.</text>
</comment>
<dbReference type="AlphaFoldDB" id="A0AAE1UVD0"/>
<reference evidence="2" key="1">
    <citation type="submission" date="2023-12" db="EMBL/GenBank/DDBJ databases">
        <title>Genome assembly of Anisodus tanguticus.</title>
        <authorList>
            <person name="Wang Y.-J."/>
        </authorList>
    </citation>
    <scope>NUCLEOTIDE SEQUENCE</scope>
    <source>
        <strain evidence="2">KB-2021</strain>
        <tissue evidence="2">Leaf</tissue>
    </source>
</reference>